<feature type="non-terminal residue" evidence="10">
    <location>
        <position position="1"/>
    </location>
</feature>
<evidence type="ECO:0000256" key="4">
    <source>
        <dbReference type="ARBA" id="ARBA00022448"/>
    </source>
</evidence>
<reference evidence="10 11" key="1">
    <citation type="journal article" date="2018" name="New Phytol.">
        <title>Phylogenomics of Endogonaceae and evolution of mycorrhizas within Mucoromycota.</title>
        <authorList>
            <person name="Chang Y."/>
            <person name="Desiro A."/>
            <person name="Na H."/>
            <person name="Sandor L."/>
            <person name="Lipzen A."/>
            <person name="Clum A."/>
            <person name="Barry K."/>
            <person name="Grigoriev I.V."/>
            <person name="Martin F.M."/>
            <person name="Stajich J.E."/>
            <person name="Smith M.E."/>
            <person name="Bonito G."/>
            <person name="Spatafora J.W."/>
        </authorList>
    </citation>
    <scope>NUCLEOTIDE SEQUENCE [LARGE SCALE GENOMIC DNA]</scope>
    <source>
        <strain evidence="10 11">GMNB39</strain>
    </source>
</reference>
<evidence type="ECO:0000256" key="5">
    <source>
        <dbReference type="ARBA" id="ARBA00022490"/>
    </source>
</evidence>
<feature type="compositionally biased region" description="Acidic residues" evidence="8">
    <location>
        <begin position="974"/>
        <end position="998"/>
    </location>
</feature>
<dbReference type="AlphaFoldDB" id="A0A433DI34"/>
<evidence type="ECO:0000256" key="8">
    <source>
        <dbReference type="SAM" id="MobiDB-lite"/>
    </source>
</evidence>
<dbReference type="OrthoDB" id="760868at2759"/>
<dbReference type="GO" id="GO:0005829">
    <property type="term" value="C:cytosol"/>
    <property type="evidence" value="ECO:0007669"/>
    <property type="project" value="TreeGrafter"/>
</dbReference>
<keyword evidence="5" id="KW-0963">Cytoplasm</keyword>
<keyword evidence="7" id="KW-0539">Nucleus</keyword>
<dbReference type="EMBL" id="RBNI01001375">
    <property type="protein sequence ID" value="RUP50513.1"/>
    <property type="molecule type" value="Genomic_DNA"/>
</dbReference>
<evidence type="ECO:0000256" key="7">
    <source>
        <dbReference type="ARBA" id="ARBA00023242"/>
    </source>
</evidence>
<evidence type="ECO:0000313" key="11">
    <source>
        <dbReference type="Proteomes" id="UP000268093"/>
    </source>
</evidence>
<dbReference type="Proteomes" id="UP000268093">
    <property type="component" value="Unassembled WGS sequence"/>
</dbReference>
<dbReference type="InterPro" id="IPR011989">
    <property type="entry name" value="ARM-like"/>
</dbReference>
<dbReference type="SUPFAM" id="SSF48371">
    <property type="entry name" value="ARM repeat"/>
    <property type="match status" value="1"/>
</dbReference>
<dbReference type="InterPro" id="IPR001494">
    <property type="entry name" value="Importin-beta_N"/>
</dbReference>
<evidence type="ECO:0000256" key="2">
    <source>
        <dbReference type="ARBA" id="ARBA00004496"/>
    </source>
</evidence>
<feature type="compositionally biased region" description="Acidic residues" evidence="8">
    <location>
        <begin position="953"/>
        <end position="964"/>
    </location>
</feature>
<dbReference type="GO" id="GO:0005635">
    <property type="term" value="C:nuclear envelope"/>
    <property type="evidence" value="ECO:0007669"/>
    <property type="project" value="TreeGrafter"/>
</dbReference>
<evidence type="ECO:0000313" key="10">
    <source>
        <dbReference type="EMBL" id="RUP50513.1"/>
    </source>
</evidence>
<dbReference type="GO" id="GO:0006606">
    <property type="term" value="P:protein import into nucleus"/>
    <property type="evidence" value="ECO:0007669"/>
    <property type="project" value="TreeGrafter"/>
</dbReference>
<organism evidence="10 11">
    <name type="scientific">Jimgerdemannia flammicorona</name>
    <dbReference type="NCBI Taxonomy" id="994334"/>
    <lineage>
        <taxon>Eukaryota</taxon>
        <taxon>Fungi</taxon>
        <taxon>Fungi incertae sedis</taxon>
        <taxon>Mucoromycota</taxon>
        <taxon>Mucoromycotina</taxon>
        <taxon>Endogonomycetes</taxon>
        <taxon>Endogonales</taxon>
        <taxon>Endogonaceae</taxon>
        <taxon>Jimgerdemannia</taxon>
    </lineage>
</organism>
<dbReference type="Pfam" id="PF03810">
    <property type="entry name" value="IBN_N"/>
    <property type="match status" value="1"/>
</dbReference>
<comment type="similarity">
    <text evidence="3">Belongs to the importin beta family.</text>
</comment>
<dbReference type="PANTHER" id="PTHR10997">
    <property type="entry name" value="IMPORTIN-7, 8, 11"/>
    <property type="match status" value="1"/>
</dbReference>
<dbReference type="Pfam" id="PF08506">
    <property type="entry name" value="Cse1"/>
    <property type="match status" value="1"/>
</dbReference>
<dbReference type="PROSITE" id="PS50166">
    <property type="entry name" value="IMPORTIN_B_NT"/>
    <property type="match status" value="1"/>
</dbReference>
<dbReference type="InterPro" id="IPR058669">
    <property type="entry name" value="TPR_IPO7/11-like"/>
</dbReference>
<gene>
    <name evidence="10" type="ORF">BC936DRAFT_138804</name>
</gene>
<name>A0A433DI34_9FUNG</name>
<feature type="domain" description="Importin N-terminal" evidence="9">
    <location>
        <begin position="65"/>
        <end position="139"/>
    </location>
</feature>
<dbReference type="InterPro" id="IPR016024">
    <property type="entry name" value="ARM-type_fold"/>
</dbReference>
<comment type="caution">
    <text evidence="10">The sequence shown here is derived from an EMBL/GenBank/DDBJ whole genome shotgun (WGS) entry which is preliminary data.</text>
</comment>
<evidence type="ECO:0000259" key="9">
    <source>
        <dbReference type="PROSITE" id="PS50166"/>
    </source>
</evidence>
<proteinExistence type="inferred from homology"/>
<sequence length="1064" mass="121014">PNLVRVLFFSFGLKRLRRTSFAVVAVASSSVHPPEKHTYQAMDLSTVYQLFVATYHPDPNVHKQAELSIRGIEATPGFLPVVLQILGSEESELGARQAAAIYFKNRLHKSWDEAKQSPNPINEQDRNVVKQAILQALITAPNAVKVQLTSSLNTILNNDFPDQWPDFLSQVQTALQSNDVRLIYVGLLALREVVKVYQWKSVEKRDPLSNIVKATFPTIQNIATGLVSIDTLEAAEMLKTALKIYHTAIHMDLPKCLQEPASLVPWGTIFVQLVDKHVPQEGLPADSEEREKYPWWKAKKWAYHCLNRLFGRYGNPAQLPQSNQKYQAFAKNFITNFAPNILHMYLKQIELWIKKENWMSQKCLALTAAFFSDSVKHKTTWQILKPHTETLVSHFIFPQLCFSQEDEELWIEDPVEYVHKKVDPLEDFHSPVTNAINFLIDLARDRKKHTFMGILGFANNILSKYSESPLEAKLPREKDGALCMIGCLAELILRKKSPVKSMMEQFFVTHVFPEFKSQYPFLRARACHMTNQFSDLDFSNPQNLAALYQSVLDGLRDSELPVRVEAALALQPMIRHESELLNLTNEIDVDTLASVMEEFVEVFAEQLAPFAVQLCSQLRDTFLRIMEDVTNAQHKITEEEALDGSIDLDEMGDKTMAAMGVLKTIGTLILSLESTPDVLQQLENALLPVIKFTLENSIIDLYDEVFEIIDSCTFSSKQVSPTMWSVFELIYMAFKESGIDFMDEMLPALDNYISYGREVFMTNENIQRMIFDIIETVMKSDRLNESDRVCACKLMEAVLLNCKGRVDQHVPAFLNLAFGYISTNNMKGTEFKVHCLEVVINALYYNPLLTLRILEENQWTQGFFTLWFQTLEKFSRVHDKKLVIVALCSLLELPAAQLPASLQAGWSEVLNGIVNVFKTLPRAVENFHPSLSTQLLFVCIADREQLEKLYEEGIDSEDDLDDELKEGGGSSVEGDADDEEAANSSQTEDEESDEEGIQEEVLFESPLDEIDPYIRFENAFRGLQQHNPDSYTLLTKDLPAEQQNVIMQILSKADSNRRNVAAAR</sequence>
<accession>A0A433DI34</accession>
<evidence type="ECO:0000256" key="3">
    <source>
        <dbReference type="ARBA" id="ARBA00007991"/>
    </source>
</evidence>
<keyword evidence="11" id="KW-1185">Reference proteome</keyword>
<dbReference type="GO" id="GO:0031267">
    <property type="term" value="F:small GTPase binding"/>
    <property type="evidence" value="ECO:0007669"/>
    <property type="project" value="InterPro"/>
</dbReference>
<protein>
    <submittedName>
        <fullName evidence="10">Armadillo-type protein</fullName>
    </submittedName>
</protein>
<feature type="region of interest" description="Disordered" evidence="8">
    <location>
        <begin position="953"/>
        <end position="998"/>
    </location>
</feature>
<dbReference type="PANTHER" id="PTHR10997:SF18">
    <property type="entry name" value="D-IMPORTIN 7_RANBP7"/>
    <property type="match status" value="1"/>
</dbReference>
<dbReference type="Gene3D" id="1.25.10.10">
    <property type="entry name" value="Leucine-rich Repeat Variant"/>
    <property type="match status" value="1"/>
</dbReference>
<dbReference type="SMART" id="SM00913">
    <property type="entry name" value="IBN_N"/>
    <property type="match status" value="1"/>
</dbReference>
<evidence type="ECO:0000256" key="6">
    <source>
        <dbReference type="ARBA" id="ARBA00022927"/>
    </source>
</evidence>
<keyword evidence="4" id="KW-0813">Transport</keyword>
<dbReference type="InterPro" id="IPR013713">
    <property type="entry name" value="XPO2_central"/>
</dbReference>
<comment type="subcellular location">
    <subcellularLocation>
        <location evidence="2">Cytoplasm</location>
    </subcellularLocation>
    <subcellularLocation>
        <location evidence="1">Nucleus</location>
    </subcellularLocation>
</comment>
<keyword evidence="6" id="KW-0653">Protein transport</keyword>
<dbReference type="FunFam" id="1.25.10.10:FF:000244">
    <property type="entry name" value="Nonsense-mediated mRNA decay protein"/>
    <property type="match status" value="1"/>
</dbReference>
<dbReference type="Pfam" id="PF25758">
    <property type="entry name" value="TPR_IPO11"/>
    <property type="match status" value="1"/>
</dbReference>
<evidence type="ECO:0000256" key="1">
    <source>
        <dbReference type="ARBA" id="ARBA00004123"/>
    </source>
</evidence>